<dbReference type="EMBL" id="FQUO01000021">
    <property type="protein sequence ID" value="SHG21776.1"/>
    <property type="molecule type" value="Genomic_DNA"/>
</dbReference>
<dbReference type="RefSeq" id="WP_073047654.1">
    <property type="nucleotide sequence ID" value="NZ_FQUO01000021.1"/>
</dbReference>
<proteinExistence type="predicted"/>
<gene>
    <name evidence="3" type="ORF">SAMN05444008_12128</name>
</gene>
<keyword evidence="1" id="KW-0472">Membrane</keyword>
<evidence type="ECO:0000256" key="1">
    <source>
        <dbReference type="SAM" id="Phobius"/>
    </source>
</evidence>
<keyword evidence="4" id="KW-1185">Reference proteome</keyword>
<dbReference type="Pfam" id="PF14317">
    <property type="entry name" value="YcxB"/>
    <property type="match status" value="1"/>
</dbReference>
<feature type="transmembrane region" description="Helical" evidence="1">
    <location>
        <begin position="52"/>
        <end position="72"/>
    </location>
</feature>
<organism evidence="3 4">
    <name type="scientific">Cnuella takakiae</name>
    <dbReference type="NCBI Taxonomy" id="1302690"/>
    <lineage>
        <taxon>Bacteria</taxon>
        <taxon>Pseudomonadati</taxon>
        <taxon>Bacteroidota</taxon>
        <taxon>Chitinophagia</taxon>
        <taxon>Chitinophagales</taxon>
        <taxon>Chitinophagaceae</taxon>
        <taxon>Cnuella</taxon>
    </lineage>
</organism>
<dbReference type="AlphaFoldDB" id="A0A1M5I0C3"/>
<accession>A0A1M5I0C3</accession>
<reference evidence="3 4" key="1">
    <citation type="submission" date="2016-11" db="EMBL/GenBank/DDBJ databases">
        <authorList>
            <person name="Jaros S."/>
            <person name="Januszkiewicz K."/>
            <person name="Wedrychowicz H."/>
        </authorList>
    </citation>
    <scope>NUCLEOTIDE SEQUENCE [LARGE SCALE GENOMIC DNA]</scope>
    <source>
        <strain evidence="3 4">DSM 26897</strain>
    </source>
</reference>
<keyword evidence="1" id="KW-1133">Transmembrane helix</keyword>
<keyword evidence="1" id="KW-0812">Transmembrane</keyword>
<dbReference type="OrthoDB" id="663382at2"/>
<feature type="transmembrane region" description="Helical" evidence="1">
    <location>
        <begin position="26"/>
        <end position="46"/>
    </location>
</feature>
<protein>
    <submittedName>
        <fullName evidence="3">YcxB-like protein</fullName>
    </submittedName>
</protein>
<evidence type="ECO:0000313" key="3">
    <source>
        <dbReference type="EMBL" id="SHG21776.1"/>
    </source>
</evidence>
<evidence type="ECO:0000313" key="4">
    <source>
        <dbReference type="Proteomes" id="UP000184368"/>
    </source>
</evidence>
<name>A0A1M5I0C3_9BACT</name>
<evidence type="ECO:0000259" key="2">
    <source>
        <dbReference type="Pfam" id="PF14317"/>
    </source>
</evidence>
<feature type="domain" description="YcxB-like C-terminal" evidence="2">
    <location>
        <begin position="91"/>
        <end position="151"/>
    </location>
</feature>
<sequence>MTISFTYKKPQVIQALRYHFLAKREIRLMIILVNVFAFLSAALFYFKKVTPMAFLTGSLLWFILMLTFWFFLPGAVYRRASTFRDHFTMKFGEQDFSVGNERGSRSWSWQALQSFLETPNFFHLYFDSRSFFLVPKDGFSNSDEVWEMRQLLKQKVGPILSPSRREGL</sequence>
<dbReference type="InterPro" id="IPR025588">
    <property type="entry name" value="YcxB-like_C"/>
</dbReference>
<dbReference type="Proteomes" id="UP000184368">
    <property type="component" value="Unassembled WGS sequence"/>
</dbReference>